<evidence type="ECO:0000256" key="1">
    <source>
        <dbReference type="SAM" id="Phobius"/>
    </source>
</evidence>
<feature type="transmembrane region" description="Helical" evidence="1">
    <location>
        <begin position="85"/>
        <end position="107"/>
    </location>
</feature>
<organism evidence="2 3">
    <name type="scientific">Stieleria varia</name>
    <dbReference type="NCBI Taxonomy" id="2528005"/>
    <lineage>
        <taxon>Bacteria</taxon>
        <taxon>Pseudomonadati</taxon>
        <taxon>Planctomycetota</taxon>
        <taxon>Planctomycetia</taxon>
        <taxon>Pirellulales</taxon>
        <taxon>Pirellulaceae</taxon>
        <taxon>Stieleria</taxon>
    </lineage>
</organism>
<dbReference type="RefSeq" id="WP_342190264.1">
    <property type="nucleotide sequence ID" value="NZ_CP151726.1"/>
</dbReference>
<proteinExistence type="predicted"/>
<dbReference type="Proteomes" id="UP000320176">
    <property type="component" value="Unassembled WGS sequence"/>
</dbReference>
<keyword evidence="3" id="KW-1185">Reference proteome</keyword>
<sequence>MLPIDIVSRVLHVLTAIMLLGGSIFTLLVLLPSAKTLSDESHQQLASAVGGRWKRLVHVGILLLLATGLYNYVRAVSLHKGDSLYHALLGTKMLLALAVFFLASALVGRSKKLQPIRDQRKRWITVVVLMGIAIVAISGFVKVRGVPAGLATIENISTEEFEPQTPTQP</sequence>
<dbReference type="EMBL" id="SJPN01000002">
    <property type="protein sequence ID" value="TWU05667.1"/>
    <property type="molecule type" value="Genomic_DNA"/>
</dbReference>
<feature type="transmembrane region" description="Helical" evidence="1">
    <location>
        <begin position="55"/>
        <end position="73"/>
    </location>
</feature>
<evidence type="ECO:0000313" key="3">
    <source>
        <dbReference type="Proteomes" id="UP000320176"/>
    </source>
</evidence>
<protein>
    <recommendedName>
        <fullName evidence="4">Copper resistance protein D</fullName>
    </recommendedName>
</protein>
<comment type="caution">
    <text evidence="2">The sequence shown here is derived from an EMBL/GenBank/DDBJ whole genome shotgun (WGS) entry which is preliminary data.</text>
</comment>
<reference evidence="2 3" key="1">
    <citation type="submission" date="2019-02" db="EMBL/GenBank/DDBJ databases">
        <title>Deep-cultivation of Planctomycetes and their phenomic and genomic characterization uncovers novel biology.</title>
        <authorList>
            <person name="Wiegand S."/>
            <person name="Jogler M."/>
            <person name="Boedeker C."/>
            <person name="Pinto D."/>
            <person name="Vollmers J."/>
            <person name="Rivas-Marin E."/>
            <person name="Kohn T."/>
            <person name="Peeters S.H."/>
            <person name="Heuer A."/>
            <person name="Rast P."/>
            <person name="Oberbeckmann S."/>
            <person name="Bunk B."/>
            <person name="Jeske O."/>
            <person name="Meyerdierks A."/>
            <person name="Storesund J.E."/>
            <person name="Kallscheuer N."/>
            <person name="Luecker S."/>
            <person name="Lage O.M."/>
            <person name="Pohl T."/>
            <person name="Merkel B.J."/>
            <person name="Hornburger P."/>
            <person name="Mueller R.-W."/>
            <person name="Bruemmer F."/>
            <person name="Labrenz M."/>
            <person name="Spormann A.M."/>
            <person name="Op Den Camp H."/>
            <person name="Overmann J."/>
            <person name="Amann R."/>
            <person name="Jetten M.S.M."/>
            <person name="Mascher T."/>
            <person name="Medema M.H."/>
            <person name="Devos D.P."/>
            <person name="Kaster A.-K."/>
            <person name="Ovreas L."/>
            <person name="Rohde M."/>
            <person name="Galperin M.Y."/>
            <person name="Jogler C."/>
        </authorList>
    </citation>
    <scope>NUCLEOTIDE SEQUENCE [LARGE SCALE GENOMIC DNA]</scope>
    <source>
        <strain evidence="2 3">Pla52n</strain>
    </source>
</reference>
<feature type="transmembrane region" description="Helical" evidence="1">
    <location>
        <begin position="12"/>
        <end position="34"/>
    </location>
</feature>
<feature type="transmembrane region" description="Helical" evidence="1">
    <location>
        <begin position="123"/>
        <end position="141"/>
    </location>
</feature>
<accession>A0A5C6B1H6</accession>
<keyword evidence="1" id="KW-1133">Transmembrane helix</keyword>
<evidence type="ECO:0000313" key="2">
    <source>
        <dbReference type="EMBL" id="TWU05667.1"/>
    </source>
</evidence>
<keyword evidence="1" id="KW-0812">Transmembrane</keyword>
<gene>
    <name evidence="2" type="ORF">Pla52n_13820</name>
</gene>
<name>A0A5C6B1H6_9BACT</name>
<evidence type="ECO:0008006" key="4">
    <source>
        <dbReference type="Google" id="ProtNLM"/>
    </source>
</evidence>
<dbReference type="AlphaFoldDB" id="A0A5C6B1H6"/>
<keyword evidence="1" id="KW-0472">Membrane</keyword>